<dbReference type="Proteomes" id="UP000183315">
    <property type="component" value="Unassembled WGS sequence"/>
</dbReference>
<keyword evidence="2" id="KW-0812">Transmembrane</keyword>
<proteinExistence type="predicted"/>
<dbReference type="Pfam" id="PF13699">
    <property type="entry name" value="eCIS_core"/>
    <property type="match status" value="1"/>
</dbReference>
<keyword evidence="5" id="KW-1185">Reference proteome</keyword>
<dbReference type="CDD" id="cd00085">
    <property type="entry name" value="HNHc"/>
    <property type="match status" value="1"/>
</dbReference>
<keyword evidence="2" id="KW-1133">Transmembrane helix</keyword>
<dbReference type="InterPro" id="IPR025295">
    <property type="entry name" value="eCIS_core_dom"/>
</dbReference>
<dbReference type="EMBL" id="FNZI01000001">
    <property type="protein sequence ID" value="SEI82630.1"/>
    <property type="molecule type" value="Genomic_DNA"/>
</dbReference>
<organism evidence="4 5">
    <name type="scientific">Demequina mangrovi</name>
    <dbReference type="NCBI Taxonomy" id="1043493"/>
    <lineage>
        <taxon>Bacteria</taxon>
        <taxon>Bacillati</taxon>
        <taxon>Actinomycetota</taxon>
        <taxon>Actinomycetes</taxon>
        <taxon>Micrococcales</taxon>
        <taxon>Demequinaceae</taxon>
        <taxon>Demequina</taxon>
    </lineage>
</organism>
<dbReference type="eggNOG" id="COG3115">
    <property type="taxonomic scope" value="Bacteria"/>
</dbReference>
<dbReference type="STRING" id="1043493.SAMN05421637_0116"/>
<evidence type="ECO:0000256" key="1">
    <source>
        <dbReference type="SAM" id="MobiDB-lite"/>
    </source>
</evidence>
<feature type="transmembrane region" description="Helical" evidence="2">
    <location>
        <begin position="892"/>
        <end position="914"/>
    </location>
</feature>
<feature type="domain" description="eCIS core" evidence="3">
    <location>
        <begin position="105"/>
        <end position="182"/>
    </location>
</feature>
<evidence type="ECO:0000313" key="4">
    <source>
        <dbReference type="EMBL" id="SEI82630.1"/>
    </source>
</evidence>
<dbReference type="RefSeq" id="WP_052405489.1">
    <property type="nucleotide sequence ID" value="NZ_BBLU01000001.1"/>
</dbReference>
<feature type="region of interest" description="Disordered" evidence="1">
    <location>
        <begin position="975"/>
        <end position="1013"/>
    </location>
</feature>
<feature type="compositionally biased region" description="Pro residues" evidence="1">
    <location>
        <begin position="99"/>
        <end position="108"/>
    </location>
</feature>
<dbReference type="InterPro" id="IPR003615">
    <property type="entry name" value="HNH_nuc"/>
</dbReference>
<accession>A0A1H6U2I9</accession>
<feature type="transmembrane region" description="Helical" evidence="2">
    <location>
        <begin position="746"/>
        <end position="764"/>
    </location>
</feature>
<dbReference type="AlphaFoldDB" id="A0A1H6U2I9"/>
<feature type="region of interest" description="Disordered" evidence="1">
    <location>
        <begin position="1"/>
        <end position="110"/>
    </location>
</feature>
<reference evidence="5" key="1">
    <citation type="submission" date="2016-10" db="EMBL/GenBank/DDBJ databases">
        <authorList>
            <person name="Varghese N."/>
        </authorList>
    </citation>
    <scope>NUCLEOTIDE SEQUENCE [LARGE SCALE GENOMIC DNA]</scope>
    <source>
        <strain evidence="5">DSM 24868</strain>
    </source>
</reference>
<keyword evidence="2" id="KW-0472">Membrane</keyword>
<feature type="compositionally biased region" description="Low complexity" evidence="1">
    <location>
        <begin position="1"/>
        <end position="21"/>
    </location>
</feature>
<name>A0A1H6U2I9_9MICO</name>
<evidence type="ECO:0000313" key="5">
    <source>
        <dbReference type="Proteomes" id="UP000183315"/>
    </source>
</evidence>
<protein>
    <recommendedName>
        <fullName evidence="3">eCIS core domain-containing protein</fullName>
    </recommendedName>
</protein>
<evidence type="ECO:0000259" key="3">
    <source>
        <dbReference type="Pfam" id="PF13699"/>
    </source>
</evidence>
<sequence length="1267" mass="134756">MPGDAVAVGQRAGVGARAAPQPVTPTTPRHVAATRTRSTLPRQLALGGSARVPLTHPASPREAEAHATASRVTSAPTGPTPDPAEARATRVGGAGDPTPADPGRPLPRPARAWAEPALGTPLDDVRIHTGPAASDAAARVGATAFTVGSHITFSAGAYSPDAPEGRRLLAHELTHVLQHRREPSSLVHRQPAVTVDTAELPEGTHFQVLADGTVLIDDAWLLGDPGKRRTPGGGLIAPTRMQEVLHALRAAHLPWVDPAEIPRLATLVGVIGADLALRSHRYELGFSLYQAVGPPPGVDAIATRAQDGMSVILRQSRVAPGAGDTPVSVNLSPEVRAQMMRALEDATGLGAHAAVRERVIHGSHPLIVRTQPGTHGIQVSLSKRAMEDLFGVTVWEAYLALPRSPSIGGTPTPRRSDAERYPRWLPRGTLAVWPVLERYVAGANVDLSLEWDHGVSPDAGFVLLPGHCDYEWRVTRDGKTVDSQGSGWFGNSRTARLELDGGPGVYRVAVVATSRHFLTPDHTFRAHLTLTAVDEATADRAAFDRAATGRDQPFERGPRGVLRLKPGQKPLTVAQELQSLAITEGAMDALLAQGRLTADHHRTLKEELAKQRAGLERVSTRTAGGAPYVVRGSFVSREDSTSTDLRVLLHFLARASADGWASYSVILHDTTLGAAVQHPGSAVMPVARDANAEFAGVEAAALDDMADHVHAHNDYPDGTVHLAAQMMNASRVWEAKRDTANARKTAKSILGTIALAGGVVLLFVPGGGFVSAAIFTITATAGVAAVALEIEDRVAKEGELKFDRRLALDVLQVVSVALPFGRLAGVLANASRMAKVGYLVSMTTVDVAQGFLIAAEVRDQLALIEASTELALARATTDDERRRILADRDRKVGQVIGGAMINGGFILLSVGGGLKETSLTLRDGTGIKVRNPIVQMSDPGEIRRTLERGWFEHPNTEGTIEKVAISTDERAFLAEGGDTPAVPGGDTPAVPGGDTPASEPAVSVQPPRQPVDHAARRAARVEAMRTRLAEYGRRPGRATQAKRLRKALDEAVARGDAELTDRVVKSLKDTLANERVATREQQHVVDLHDPRALDAFDEAISEPSLEGNPEWVAYRELVRDRYVTKGLVDVGRSSRSTDGKHVAGTAEMRARFLAGIKDAAVVRAAAEMTTSHLQQATARAGSGEGAVRAGDAIWVDRLSGDRCAPDAPNATLWPADPVWGVWRVDHIVELRHGGLDDAGNYVAAPQRMHAIKTDAMRAFGNAVIAIE</sequence>
<gene>
    <name evidence="4" type="ORF">SAMN05421637_0116</name>
</gene>
<evidence type="ECO:0000256" key="2">
    <source>
        <dbReference type="SAM" id="Phobius"/>
    </source>
</evidence>